<feature type="chain" id="PRO_5038346014" description="Secreted protein" evidence="1">
    <location>
        <begin position="23"/>
        <end position="120"/>
    </location>
</feature>
<dbReference type="AlphaFoldDB" id="A0A1B2HRG1"/>
<accession>A0A1B2HRG1</accession>
<dbReference type="RefSeq" id="WP_065918653.1">
    <property type="nucleotide sequence ID" value="NZ_CP016793.1"/>
</dbReference>
<evidence type="ECO:0008006" key="4">
    <source>
        <dbReference type="Google" id="ProtNLM"/>
    </source>
</evidence>
<evidence type="ECO:0000256" key="1">
    <source>
        <dbReference type="SAM" id="SignalP"/>
    </source>
</evidence>
<feature type="signal peptide" evidence="1">
    <location>
        <begin position="1"/>
        <end position="22"/>
    </location>
</feature>
<dbReference type="EMBL" id="CP016793">
    <property type="protein sequence ID" value="ANZ40314.1"/>
    <property type="molecule type" value="Genomic_DNA"/>
</dbReference>
<evidence type="ECO:0000313" key="3">
    <source>
        <dbReference type="Proteomes" id="UP000093053"/>
    </source>
</evidence>
<proteinExistence type="predicted"/>
<dbReference type="Proteomes" id="UP000093053">
    <property type="component" value="Chromosome"/>
</dbReference>
<keyword evidence="3" id="KW-1185">Reference proteome</keyword>
<keyword evidence="1" id="KW-0732">Signal</keyword>
<name>A0A1B2HRG1_9PSEU</name>
<dbReference type="KEGG" id="led:BBK82_34085"/>
<gene>
    <name evidence="2" type="ORF">BBK82_34085</name>
</gene>
<sequence>MSITAAVTSAALLATLSAPLPATGPVEPDAASAGCTTTHCLEIERTGTDYTTWAWFTQDIALGYFRLTGPNLNVTTPVKRWRAGEETQHYTRPGRGQVCAEPWTYHSGRWHSHGMSCVRL</sequence>
<organism evidence="2 3">
    <name type="scientific">Lentzea guizhouensis</name>
    <dbReference type="NCBI Taxonomy" id="1586287"/>
    <lineage>
        <taxon>Bacteria</taxon>
        <taxon>Bacillati</taxon>
        <taxon>Actinomycetota</taxon>
        <taxon>Actinomycetes</taxon>
        <taxon>Pseudonocardiales</taxon>
        <taxon>Pseudonocardiaceae</taxon>
        <taxon>Lentzea</taxon>
    </lineage>
</organism>
<reference evidence="2 3" key="1">
    <citation type="submission" date="2016-07" db="EMBL/GenBank/DDBJ databases">
        <title>Complete genome sequence of the Lentzea guizhouensis DHS C013.</title>
        <authorList>
            <person name="Cao C."/>
        </authorList>
    </citation>
    <scope>NUCLEOTIDE SEQUENCE [LARGE SCALE GENOMIC DNA]</scope>
    <source>
        <strain evidence="2 3">DHS C013</strain>
    </source>
</reference>
<dbReference type="OrthoDB" id="4239815at2"/>
<evidence type="ECO:0000313" key="2">
    <source>
        <dbReference type="EMBL" id="ANZ40314.1"/>
    </source>
</evidence>
<protein>
    <recommendedName>
        <fullName evidence="4">Secreted protein</fullName>
    </recommendedName>
</protein>